<accession>A0AAX4IYS9</accession>
<dbReference type="GeneID" id="87949879"/>
<dbReference type="Proteomes" id="UP001322277">
    <property type="component" value="Chromosome 9"/>
</dbReference>
<dbReference type="AlphaFoldDB" id="A0AAX4IYS9"/>
<evidence type="ECO:0000313" key="2">
    <source>
        <dbReference type="EMBL" id="WQF88365.1"/>
    </source>
</evidence>
<keyword evidence="3" id="KW-1185">Reference proteome</keyword>
<name>A0AAX4IYS9_9PEZI</name>
<proteinExistence type="predicted"/>
<dbReference type="RefSeq" id="XP_062785586.1">
    <property type="nucleotide sequence ID" value="XM_062929535.1"/>
</dbReference>
<protein>
    <submittedName>
        <fullName evidence="2">Uncharacterized protein</fullName>
    </submittedName>
</protein>
<gene>
    <name evidence="2" type="ORF">CDEST_13379</name>
</gene>
<reference evidence="3" key="1">
    <citation type="journal article" date="2023" name="bioRxiv">
        <title>Complete genome of the Medicago anthracnose fungus, Colletotrichum destructivum, reveals a mini-chromosome-like region within a core chromosome.</title>
        <authorList>
            <person name="Lapalu N."/>
            <person name="Simon A."/>
            <person name="Lu A."/>
            <person name="Plaumann P.-L."/>
            <person name="Amselem J."/>
            <person name="Pigne S."/>
            <person name="Auger A."/>
            <person name="Koch C."/>
            <person name="Dallery J.-F."/>
            <person name="O'Connell R.J."/>
        </authorList>
    </citation>
    <scope>NUCLEOTIDE SEQUENCE [LARGE SCALE GENOMIC DNA]</scope>
    <source>
        <strain evidence="3">CBS 520.97</strain>
    </source>
</reference>
<evidence type="ECO:0000313" key="3">
    <source>
        <dbReference type="Proteomes" id="UP001322277"/>
    </source>
</evidence>
<dbReference type="KEGG" id="cdet:87949879"/>
<organism evidence="2 3">
    <name type="scientific">Colletotrichum destructivum</name>
    <dbReference type="NCBI Taxonomy" id="34406"/>
    <lineage>
        <taxon>Eukaryota</taxon>
        <taxon>Fungi</taxon>
        <taxon>Dikarya</taxon>
        <taxon>Ascomycota</taxon>
        <taxon>Pezizomycotina</taxon>
        <taxon>Sordariomycetes</taxon>
        <taxon>Hypocreomycetidae</taxon>
        <taxon>Glomerellales</taxon>
        <taxon>Glomerellaceae</taxon>
        <taxon>Colletotrichum</taxon>
        <taxon>Colletotrichum destructivum species complex</taxon>
    </lineage>
</organism>
<evidence type="ECO:0000256" key="1">
    <source>
        <dbReference type="SAM" id="MobiDB-lite"/>
    </source>
</evidence>
<feature type="region of interest" description="Disordered" evidence="1">
    <location>
        <begin position="90"/>
        <end position="122"/>
    </location>
</feature>
<sequence length="162" mass="17514">MDQCPLMVLDSLSETKRRLSLDFPLVESIPPGAPAGTSFSDKSVTTQGLPIHNQSFPAPIKTESSEPGLIWQSICGPVFSCFANTPGHIGADGHTPPTGPVSKSSCSNHPKPRNQAEPPSQRKPYQKWCRACTKYIVVTAATRTPANYPSTKCFISMTSWPV</sequence>
<dbReference type="EMBL" id="CP137313">
    <property type="protein sequence ID" value="WQF88365.1"/>
    <property type="molecule type" value="Genomic_DNA"/>
</dbReference>